<organism evidence="19 20">
    <name type="scientific">Trichoplax adhaerens</name>
    <name type="common">Trichoplax reptans</name>
    <dbReference type="NCBI Taxonomy" id="10228"/>
    <lineage>
        <taxon>Eukaryota</taxon>
        <taxon>Metazoa</taxon>
        <taxon>Placozoa</taxon>
        <taxon>Uniplacotomia</taxon>
        <taxon>Trichoplacea</taxon>
        <taxon>Trichoplacidae</taxon>
        <taxon>Trichoplax</taxon>
    </lineage>
</organism>
<evidence type="ECO:0000256" key="1">
    <source>
        <dbReference type="ARBA" id="ARBA00004514"/>
    </source>
</evidence>
<keyword evidence="11 18" id="KW-0067">ATP-binding</keyword>
<evidence type="ECO:0000313" key="19">
    <source>
        <dbReference type="EMBL" id="EDV27022.1"/>
    </source>
</evidence>
<dbReference type="InterPro" id="IPR005919">
    <property type="entry name" value="Pmev_kin_anim"/>
</dbReference>
<evidence type="ECO:0000313" key="20">
    <source>
        <dbReference type="Proteomes" id="UP000009022"/>
    </source>
</evidence>
<dbReference type="RefSeq" id="XP_002111018.1">
    <property type="nucleotide sequence ID" value="XM_002110982.1"/>
</dbReference>
<dbReference type="PhylomeDB" id="B3RSA8"/>
<accession>B3RSA8</accession>
<name>B3RSA8_TRIAD</name>
<evidence type="ECO:0000256" key="14">
    <source>
        <dbReference type="ARBA" id="ARBA00023098"/>
    </source>
</evidence>
<evidence type="ECO:0000256" key="5">
    <source>
        <dbReference type="ARBA" id="ARBA00022516"/>
    </source>
</evidence>
<dbReference type="STRING" id="10228.B3RSA8"/>
<evidence type="ECO:0000256" key="9">
    <source>
        <dbReference type="ARBA" id="ARBA00022777"/>
    </source>
</evidence>
<dbReference type="PANTHER" id="PTHR13101:SF1">
    <property type="entry name" value="PHOSPHOMEVALONATE KINASE"/>
    <property type="match status" value="1"/>
</dbReference>
<dbReference type="EMBL" id="DS985243">
    <property type="protein sequence ID" value="EDV27022.1"/>
    <property type="molecule type" value="Genomic_DNA"/>
</dbReference>
<keyword evidence="15" id="KW-1207">Sterol metabolism</keyword>
<feature type="binding site" evidence="18">
    <location>
        <position position="165"/>
    </location>
    <ligand>
        <name>substrate</name>
    </ligand>
</feature>
<evidence type="ECO:0000256" key="10">
    <source>
        <dbReference type="ARBA" id="ARBA00022778"/>
    </source>
</evidence>
<keyword evidence="6" id="KW-0153">Cholesterol metabolism</keyword>
<dbReference type="Proteomes" id="UP000009022">
    <property type="component" value="Unassembled WGS sequence"/>
</dbReference>
<protein>
    <recommendedName>
        <fullName evidence="17">Phosphomevalonate kinase</fullName>
        <ecNumber evidence="3">2.7.4.2</ecNumber>
    </recommendedName>
</protein>
<reference evidence="19 20" key="1">
    <citation type="journal article" date="2008" name="Nature">
        <title>The Trichoplax genome and the nature of placozoans.</title>
        <authorList>
            <person name="Srivastava M."/>
            <person name="Begovic E."/>
            <person name="Chapman J."/>
            <person name="Putnam N.H."/>
            <person name="Hellsten U."/>
            <person name="Kawashima T."/>
            <person name="Kuo A."/>
            <person name="Mitros T."/>
            <person name="Salamov A."/>
            <person name="Carpenter M.L."/>
            <person name="Signorovitch A.Y."/>
            <person name="Moreno M.A."/>
            <person name="Kamm K."/>
            <person name="Grimwood J."/>
            <person name="Schmutz J."/>
            <person name="Shapiro H."/>
            <person name="Grigoriev I.V."/>
            <person name="Buss L.W."/>
            <person name="Schierwater B."/>
            <person name="Dellaporta S.L."/>
            <person name="Rokhsar D.S."/>
        </authorList>
    </citation>
    <scope>NUCLEOTIDE SEQUENCE [LARGE SCALE GENOMIC DNA]</scope>
    <source>
        <strain evidence="19 20">Grell-BS-1999</strain>
    </source>
</reference>
<proteinExistence type="predicted"/>
<feature type="binding site" evidence="18">
    <location>
        <begin position="12"/>
        <end position="18"/>
    </location>
    <ligand>
        <name>ATP</name>
        <dbReference type="ChEBI" id="CHEBI:30616"/>
    </ligand>
</feature>
<evidence type="ECO:0000256" key="8">
    <source>
        <dbReference type="ARBA" id="ARBA00022741"/>
    </source>
</evidence>
<keyword evidence="13" id="KW-0756">Sterol biosynthesis</keyword>
<keyword evidence="16" id="KW-0753">Steroid metabolism</keyword>
<evidence type="ECO:0000256" key="13">
    <source>
        <dbReference type="ARBA" id="ARBA00023011"/>
    </source>
</evidence>
<keyword evidence="8 18" id="KW-0547">Nucleotide-binding</keyword>
<dbReference type="GO" id="GO:0005524">
    <property type="term" value="F:ATP binding"/>
    <property type="evidence" value="ECO:0007669"/>
    <property type="project" value="UniProtKB-KW"/>
</dbReference>
<evidence type="ECO:0000256" key="6">
    <source>
        <dbReference type="ARBA" id="ARBA00022548"/>
    </source>
</evidence>
<evidence type="ECO:0000256" key="4">
    <source>
        <dbReference type="ARBA" id="ARBA00022490"/>
    </source>
</evidence>
<dbReference type="GeneID" id="6752231"/>
<dbReference type="KEGG" id="tad:TRIADDRAFT_22239"/>
<dbReference type="CTD" id="6752231"/>
<dbReference type="OrthoDB" id="2401875at2759"/>
<dbReference type="OMA" id="YGFFCRA"/>
<dbReference type="GO" id="GO:0006695">
    <property type="term" value="P:cholesterol biosynthetic process"/>
    <property type="evidence" value="ECO:0000318"/>
    <property type="project" value="GO_Central"/>
</dbReference>
<evidence type="ECO:0000256" key="2">
    <source>
        <dbReference type="ARBA" id="ARBA00005017"/>
    </source>
</evidence>
<keyword evidence="7" id="KW-0808">Transferase</keyword>
<dbReference type="InterPro" id="IPR027417">
    <property type="entry name" value="P-loop_NTPase"/>
</dbReference>
<evidence type="ECO:0000256" key="11">
    <source>
        <dbReference type="ARBA" id="ARBA00022840"/>
    </source>
</evidence>
<feature type="binding site" evidence="18">
    <location>
        <position position="175"/>
    </location>
    <ligand>
        <name>ATP</name>
        <dbReference type="ChEBI" id="CHEBI:30616"/>
    </ligand>
</feature>
<dbReference type="Gene3D" id="3.40.50.300">
    <property type="entry name" value="P-loop containing nucleotide triphosphate hydrolases"/>
    <property type="match status" value="1"/>
</dbReference>
<evidence type="ECO:0000256" key="3">
    <source>
        <dbReference type="ARBA" id="ARBA00012958"/>
    </source>
</evidence>
<feature type="binding site" evidence="18">
    <location>
        <position position="137"/>
    </location>
    <ligand>
        <name>ATP</name>
        <dbReference type="ChEBI" id="CHEBI:30616"/>
    </ligand>
</feature>
<dbReference type="GO" id="GO:0004631">
    <property type="term" value="F:phosphomevalonate kinase activity"/>
    <property type="evidence" value="ECO:0000318"/>
    <property type="project" value="GO_Central"/>
</dbReference>
<keyword evidence="4" id="KW-0963">Cytoplasm</keyword>
<dbReference type="PANTHER" id="PTHR13101">
    <property type="entry name" value="PHOSPHOMEVALONATE KINASE"/>
    <property type="match status" value="1"/>
</dbReference>
<dbReference type="GO" id="GO:0005829">
    <property type="term" value="C:cytosol"/>
    <property type="evidence" value="ECO:0007669"/>
    <property type="project" value="UniProtKB-SubCell"/>
</dbReference>
<dbReference type="Pfam" id="PF04275">
    <property type="entry name" value="P-mevalo_kinase"/>
    <property type="match status" value="1"/>
</dbReference>
<evidence type="ECO:0000256" key="7">
    <source>
        <dbReference type="ARBA" id="ARBA00022679"/>
    </source>
</evidence>
<comment type="subcellular location">
    <subcellularLocation>
        <location evidence="1">Cytoplasm</location>
        <location evidence="1">Cytosol</location>
    </subcellularLocation>
</comment>
<keyword evidence="12" id="KW-0752">Steroid biosynthesis</keyword>
<keyword evidence="20" id="KW-1185">Reference proteome</keyword>
<evidence type="ECO:0000256" key="17">
    <source>
        <dbReference type="ARBA" id="ARBA00034549"/>
    </source>
</evidence>
<dbReference type="FunCoup" id="B3RSA8">
    <property type="interactions" value="612"/>
</dbReference>
<dbReference type="NCBIfam" id="TIGR01223">
    <property type="entry name" value="Pmev_kin_anim"/>
    <property type="match status" value="1"/>
</dbReference>
<evidence type="ECO:0000256" key="15">
    <source>
        <dbReference type="ARBA" id="ARBA00023166"/>
    </source>
</evidence>
<dbReference type="GO" id="GO:0019287">
    <property type="term" value="P:isopentenyl diphosphate biosynthetic process, mevalonate pathway"/>
    <property type="evidence" value="ECO:0000318"/>
    <property type="project" value="GO_Central"/>
</dbReference>
<dbReference type="PIRSF" id="PIRSF036639">
    <property type="entry name" value="PMK_anim"/>
    <property type="match status" value="1"/>
</dbReference>
<dbReference type="HOGENOM" id="CLU_092097_0_0_1"/>
<keyword evidence="10" id="KW-0152">Cholesterol biosynthesis</keyword>
<comment type="pathway">
    <text evidence="2">Isoprenoid biosynthesis; isopentenyl diphosphate biosynthesis via mevalonate pathway; isopentenyl diphosphate from (R)-mevalonate: step 2/3.</text>
</comment>
<dbReference type="EC" id="2.7.4.2" evidence="3"/>
<sequence>MSDKVILVFSGKRKSGKDYVTGLLQERLGKANCDLLRLSGPLKKQFAKDHQLDYDKLLDASEYKEKYRAAMIKWGEDMRLANPAYFCNLAIADASTSASVWVITDARRKTDMDYFNKHFNKVLSVRVVCDDTIRIQRGWVFTANVDDAESECNLDDYAHNIIIRNDGNQHELEMQFQSLMERIREM</sequence>
<dbReference type="UniPathway" id="UPA00057">
    <property type="reaction ID" value="UER00099"/>
</dbReference>
<evidence type="ECO:0000256" key="16">
    <source>
        <dbReference type="ARBA" id="ARBA00023221"/>
    </source>
</evidence>
<dbReference type="eggNOG" id="ENOG502RXWP">
    <property type="taxonomic scope" value="Eukaryota"/>
</dbReference>
<evidence type="ECO:0000256" key="18">
    <source>
        <dbReference type="PIRSR" id="PIRSR036639-1"/>
    </source>
</evidence>
<dbReference type="AlphaFoldDB" id="B3RSA8"/>
<gene>
    <name evidence="19" type="ORF">TRIADDRAFT_22239</name>
</gene>
<keyword evidence="14" id="KW-0443">Lipid metabolism</keyword>
<keyword evidence="9" id="KW-0418">Kinase</keyword>
<dbReference type="InParanoid" id="B3RSA8"/>
<keyword evidence="5" id="KW-0444">Lipid biosynthesis</keyword>
<evidence type="ECO:0000256" key="12">
    <source>
        <dbReference type="ARBA" id="ARBA00022955"/>
    </source>
</evidence>
<dbReference type="FunFam" id="3.40.50.300:FF:003481">
    <property type="entry name" value="Phosphomevalonate kinase"/>
    <property type="match status" value="1"/>
</dbReference>